<accession>A0ACC6P2H9</accession>
<evidence type="ECO:0000313" key="2">
    <source>
        <dbReference type="Proteomes" id="UP001364695"/>
    </source>
</evidence>
<protein>
    <submittedName>
        <fullName evidence="1">TIGR01777 family oxidoreductase</fullName>
    </submittedName>
</protein>
<evidence type="ECO:0000313" key="1">
    <source>
        <dbReference type="EMBL" id="MEJ7138396.1"/>
    </source>
</evidence>
<name>A0ACC6P2H9_9BURK</name>
<keyword evidence="2" id="KW-1185">Reference proteome</keyword>
<sequence>MKVFMTGGTGLLGQALCRALLARGDQVWVYSRRPAQVAALCGAGVQAVASLEGPVAQLALGCEVWINLAGESIAGGRWTPARQALLRASRIGVTRQLQALAASASAASQGQITGPRVILSGSAIGIYGDTGAQALAENQTPPAAPGFAAALCREWEAAAQALGEALPQARLVLLRTGLVMARQGGLWPQLKRPALLGLAARLGDGQQYQSWIHIDDWVRAALALMDARCNASGPVNLVAPQPLTQADFTRRMAWALGRPQWLCVPGAALRLALGELADLVLDGQRVQPARLLGEGATWPGLDGQPFLYPDWDSALRDLVR</sequence>
<dbReference type="EMBL" id="JAWDIE010000010">
    <property type="protein sequence ID" value="MEJ7138396.1"/>
    <property type="molecule type" value="Genomic_DNA"/>
</dbReference>
<comment type="caution">
    <text evidence="1">The sequence shown here is derived from an EMBL/GenBank/DDBJ whole genome shotgun (WGS) entry which is preliminary data.</text>
</comment>
<reference evidence="1" key="1">
    <citation type="submission" date="2023-10" db="EMBL/GenBank/DDBJ databases">
        <title>Amphibacter perezi, gen. nov., sp. nov. a novel taxa of the family Comamonadaceae, class Betaproteobacteria isolated from the skin microbiota of Pelophylax perezi from different populations.</title>
        <authorList>
            <person name="Costa S."/>
            <person name="Proenca D.N."/>
            <person name="Lopes I."/>
            <person name="Morais P.V."/>
        </authorList>
    </citation>
    <scope>NUCLEOTIDE SEQUENCE</scope>
    <source>
        <strain evidence="1">SL12-8</strain>
    </source>
</reference>
<proteinExistence type="predicted"/>
<gene>
    <name evidence="1" type="ORF">RV045_08120</name>
</gene>
<organism evidence="1 2">
    <name type="scientific">Amphibiibacter pelophylacis</name>
    <dbReference type="NCBI Taxonomy" id="1799477"/>
    <lineage>
        <taxon>Bacteria</taxon>
        <taxon>Pseudomonadati</taxon>
        <taxon>Pseudomonadota</taxon>
        <taxon>Betaproteobacteria</taxon>
        <taxon>Burkholderiales</taxon>
        <taxon>Sphaerotilaceae</taxon>
        <taxon>Amphibiibacter</taxon>
    </lineage>
</organism>
<dbReference type="Proteomes" id="UP001364695">
    <property type="component" value="Unassembled WGS sequence"/>
</dbReference>